<gene>
    <name evidence="9" type="ORF">DD559_14070</name>
</gene>
<evidence type="ECO:0000256" key="2">
    <source>
        <dbReference type="ARBA" id="ARBA00022840"/>
    </source>
</evidence>
<dbReference type="InterPro" id="IPR009057">
    <property type="entry name" value="Homeodomain-like_sf"/>
</dbReference>
<dbReference type="Gene3D" id="1.10.8.60">
    <property type="match status" value="1"/>
</dbReference>
<evidence type="ECO:0000256" key="1">
    <source>
        <dbReference type="ARBA" id="ARBA00022741"/>
    </source>
</evidence>
<dbReference type="GO" id="GO:0006355">
    <property type="term" value="P:regulation of DNA-templated transcription"/>
    <property type="evidence" value="ECO:0007669"/>
    <property type="project" value="InterPro"/>
</dbReference>
<dbReference type="GO" id="GO:0005524">
    <property type="term" value="F:ATP binding"/>
    <property type="evidence" value="ECO:0007669"/>
    <property type="project" value="UniProtKB-KW"/>
</dbReference>
<evidence type="ECO:0000256" key="5">
    <source>
        <dbReference type="ARBA" id="ARBA00023163"/>
    </source>
</evidence>
<dbReference type="SMART" id="SM00382">
    <property type="entry name" value="AAA"/>
    <property type="match status" value="1"/>
</dbReference>
<keyword evidence="1" id="KW-0547">Nucleotide-binding</keyword>
<evidence type="ECO:0000313" key="9">
    <source>
        <dbReference type="EMBL" id="PVX30326.1"/>
    </source>
</evidence>
<dbReference type="InterPro" id="IPR002078">
    <property type="entry name" value="Sigma_54_int"/>
</dbReference>
<dbReference type="Gene3D" id="1.10.10.60">
    <property type="entry name" value="Homeodomain-like"/>
    <property type="match status" value="1"/>
</dbReference>
<dbReference type="Pfam" id="PF14532">
    <property type="entry name" value="Sigma54_activ_2"/>
    <property type="match status" value="1"/>
</dbReference>
<dbReference type="InterPro" id="IPR001789">
    <property type="entry name" value="Sig_transdc_resp-reg_receiver"/>
</dbReference>
<dbReference type="Pfam" id="PF02954">
    <property type="entry name" value="HTH_8"/>
    <property type="match status" value="1"/>
</dbReference>
<keyword evidence="10" id="KW-1185">Reference proteome</keyword>
<keyword evidence="4" id="KW-0805">Transcription regulation</keyword>
<keyword evidence="2" id="KW-0067">ATP-binding</keyword>
<dbReference type="SUPFAM" id="SSF52540">
    <property type="entry name" value="P-loop containing nucleoside triphosphate hydrolases"/>
    <property type="match status" value="1"/>
</dbReference>
<organism evidence="9 10">
    <name type="scientific">Sphingomonas pokkalii</name>
    <dbReference type="NCBI Taxonomy" id="2175090"/>
    <lineage>
        <taxon>Bacteria</taxon>
        <taxon>Pseudomonadati</taxon>
        <taxon>Pseudomonadota</taxon>
        <taxon>Alphaproteobacteria</taxon>
        <taxon>Sphingomonadales</taxon>
        <taxon>Sphingomonadaceae</taxon>
        <taxon>Sphingomonas</taxon>
    </lineage>
</organism>
<dbReference type="PRINTS" id="PR01590">
    <property type="entry name" value="HTHFIS"/>
</dbReference>
<dbReference type="SUPFAM" id="SSF52172">
    <property type="entry name" value="CheY-like"/>
    <property type="match status" value="1"/>
</dbReference>
<dbReference type="Pfam" id="PF00072">
    <property type="entry name" value="Response_reg"/>
    <property type="match status" value="1"/>
</dbReference>
<dbReference type="PANTHER" id="PTHR32071:SF57">
    <property type="entry name" value="C4-DICARBOXYLATE TRANSPORT TRANSCRIPTIONAL REGULATORY PROTEIN DCTD"/>
    <property type="match status" value="1"/>
</dbReference>
<dbReference type="PROSITE" id="PS50045">
    <property type="entry name" value="SIGMA54_INTERACT_4"/>
    <property type="match status" value="1"/>
</dbReference>
<dbReference type="InterPro" id="IPR027417">
    <property type="entry name" value="P-loop_NTPase"/>
</dbReference>
<dbReference type="PROSITE" id="PS50110">
    <property type="entry name" value="RESPONSE_REGULATORY"/>
    <property type="match status" value="1"/>
</dbReference>
<dbReference type="GO" id="GO:0043565">
    <property type="term" value="F:sequence-specific DNA binding"/>
    <property type="evidence" value="ECO:0007669"/>
    <property type="project" value="InterPro"/>
</dbReference>
<proteinExistence type="predicted"/>
<evidence type="ECO:0000256" key="6">
    <source>
        <dbReference type="PROSITE-ProRule" id="PRU00169"/>
    </source>
</evidence>
<dbReference type="InterPro" id="IPR002197">
    <property type="entry name" value="HTH_Fis"/>
</dbReference>
<evidence type="ECO:0000256" key="4">
    <source>
        <dbReference type="ARBA" id="ARBA00023015"/>
    </source>
</evidence>
<dbReference type="GO" id="GO:0000160">
    <property type="term" value="P:phosphorelay signal transduction system"/>
    <property type="evidence" value="ECO:0007669"/>
    <property type="project" value="UniProtKB-KW"/>
</dbReference>
<evidence type="ECO:0000256" key="3">
    <source>
        <dbReference type="ARBA" id="ARBA00023012"/>
    </source>
</evidence>
<dbReference type="RefSeq" id="WP_116469737.1">
    <property type="nucleotide sequence ID" value="NZ_QENQ01000001.1"/>
</dbReference>
<dbReference type="Pfam" id="PF25601">
    <property type="entry name" value="AAA_lid_14"/>
    <property type="match status" value="1"/>
</dbReference>
<feature type="domain" description="Sigma-54 factor interaction" evidence="7">
    <location>
        <begin position="147"/>
        <end position="340"/>
    </location>
</feature>
<keyword evidence="5" id="KW-0804">Transcription</keyword>
<dbReference type="EMBL" id="QENQ01000001">
    <property type="protein sequence ID" value="PVX30326.1"/>
    <property type="molecule type" value="Genomic_DNA"/>
</dbReference>
<dbReference type="Proteomes" id="UP000245890">
    <property type="component" value="Unassembled WGS sequence"/>
</dbReference>
<feature type="modified residue" description="4-aspartylphosphate" evidence="6">
    <location>
        <position position="56"/>
    </location>
</feature>
<evidence type="ECO:0000259" key="8">
    <source>
        <dbReference type="PROSITE" id="PS50110"/>
    </source>
</evidence>
<keyword evidence="6" id="KW-0597">Phosphoprotein</keyword>
<accession>A0A2U0SG31</accession>
<evidence type="ECO:0000313" key="10">
    <source>
        <dbReference type="Proteomes" id="UP000245890"/>
    </source>
</evidence>
<dbReference type="InterPro" id="IPR058031">
    <property type="entry name" value="AAA_lid_NorR"/>
</dbReference>
<feature type="domain" description="Response regulatory" evidence="8">
    <location>
        <begin position="7"/>
        <end position="126"/>
    </location>
</feature>
<dbReference type="AlphaFoldDB" id="A0A2U0SG31"/>
<dbReference type="SUPFAM" id="SSF46689">
    <property type="entry name" value="Homeodomain-like"/>
    <property type="match status" value="1"/>
</dbReference>
<dbReference type="InterPro" id="IPR003593">
    <property type="entry name" value="AAA+_ATPase"/>
</dbReference>
<name>A0A2U0SG31_9SPHN</name>
<evidence type="ECO:0000259" key="7">
    <source>
        <dbReference type="PROSITE" id="PS50045"/>
    </source>
</evidence>
<dbReference type="Gene3D" id="3.40.50.2300">
    <property type="match status" value="1"/>
</dbReference>
<keyword evidence="3" id="KW-0902">Two-component regulatory system</keyword>
<dbReference type="InterPro" id="IPR011006">
    <property type="entry name" value="CheY-like_superfamily"/>
</dbReference>
<comment type="caution">
    <text evidence="9">The sequence shown here is derived from an EMBL/GenBank/DDBJ whole genome shotgun (WGS) entry which is preliminary data.</text>
</comment>
<dbReference type="PANTHER" id="PTHR32071">
    <property type="entry name" value="TRANSCRIPTIONAL REGULATORY PROTEIN"/>
    <property type="match status" value="1"/>
</dbReference>
<sequence>MPTESPTILVIDDDPDIVRAATLLLERNAMRVLGAADPDAAWVRLAEGSVDAILLDLNFARGRTSGEEGFRLLDRLIAADRNAVVVVVTGHSGIAVAVQAMRGGASDFVIKPWSNERLLATVQRAVALRRAKLAAAPAPAGEEALLLLGEAPAIEAARGLIGRVGPTDASVLLTGPPGSGKTLAAQLLHRASLRAERPLETLDAAVADLPTIAARVAAAAGGTLLIEAVDQLAPALQPELARRLGGLRVLSTSRCDRAGTRAALSDDLRFRLNTVEIDLPPLAGRGNDALLLARHFCALYAGRYGQPLRPLTEEAARAIAADSWPDGVHGLRQAIERAVLLGSGAAIDVSALGLVLPEDTLEPRAIKADLNLGRSEAALVAAALKRHAFNVSRAAAELGLTRAALYRRMAKYGL</sequence>
<reference evidence="9 10" key="1">
    <citation type="submission" date="2018-05" db="EMBL/GenBank/DDBJ databases">
        <title>Description of Sphingomonas pokkalii sp nov, isolated from the rhizosphere of saline tolerant pokkali rice and its draft genome analysis.</title>
        <authorList>
            <person name="Menon R."/>
            <person name="Kumari S."/>
            <person name="Rameshkumar N."/>
        </authorList>
    </citation>
    <scope>NUCLEOTIDE SEQUENCE [LARGE SCALE GENOMIC DNA]</scope>
    <source>
        <strain evidence="9 10">L3B27</strain>
    </source>
</reference>
<dbReference type="OrthoDB" id="9154941at2"/>
<dbReference type="Gene3D" id="3.40.50.300">
    <property type="entry name" value="P-loop containing nucleotide triphosphate hydrolases"/>
    <property type="match status" value="1"/>
</dbReference>
<protein>
    <submittedName>
        <fullName evidence="9">Sigma-54-dependent Fis family transcriptional regulator</fullName>
    </submittedName>
</protein>
<dbReference type="SMART" id="SM00448">
    <property type="entry name" value="REC"/>
    <property type="match status" value="1"/>
</dbReference>
<dbReference type="CDD" id="cd00009">
    <property type="entry name" value="AAA"/>
    <property type="match status" value="1"/>
</dbReference>